<dbReference type="EMBL" id="CAFAAE010000018">
    <property type="protein sequence ID" value="CAB4786128.1"/>
    <property type="molecule type" value="Genomic_DNA"/>
</dbReference>
<gene>
    <name evidence="2" type="ORF">UFOPK2982_00233</name>
    <name evidence="3" type="ORF">UFOPK3948_00532</name>
</gene>
<name>A0A6J7MHL4_9ZZZZ</name>
<organism evidence="3">
    <name type="scientific">freshwater metagenome</name>
    <dbReference type="NCBI Taxonomy" id="449393"/>
    <lineage>
        <taxon>unclassified sequences</taxon>
        <taxon>metagenomes</taxon>
        <taxon>ecological metagenomes</taxon>
    </lineage>
</organism>
<evidence type="ECO:0000256" key="1">
    <source>
        <dbReference type="SAM" id="Phobius"/>
    </source>
</evidence>
<evidence type="ECO:0000313" key="2">
    <source>
        <dbReference type="EMBL" id="CAB4786128.1"/>
    </source>
</evidence>
<keyword evidence="1" id="KW-0472">Membrane</keyword>
<accession>A0A6J7MHL4</accession>
<protein>
    <submittedName>
        <fullName evidence="3">Unannotated protein</fullName>
    </submittedName>
</protein>
<feature type="transmembrane region" description="Helical" evidence="1">
    <location>
        <begin position="44"/>
        <end position="67"/>
    </location>
</feature>
<keyword evidence="1" id="KW-1133">Transmembrane helix</keyword>
<proteinExistence type="predicted"/>
<sequence>MMALRNLAPRVELSPRKLRKQSTKAFLKIVPDLSIDSAPGTSKAFVAFILGIFGVGFAALLTINTLLTQDAIKIQTLKIESLAINENREAILKEVERLASPEELATAAIMLNMRPSQSPEFLNLDPSSKPAELALKP</sequence>
<evidence type="ECO:0000313" key="3">
    <source>
        <dbReference type="EMBL" id="CAB4977214.1"/>
    </source>
</evidence>
<dbReference type="AlphaFoldDB" id="A0A6J7MHL4"/>
<keyword evidence="1" id="KW-0812">Transmembrane</keyword>
<dbReference type="EMBL" id="CAFBOI010000045">
    <property type="protein sequence ID" value="CAB4977214.1"/>
    <property type="molecule type" value="Genomic_DNA"/>
</dbReference>
<reference evidence="3" key="1">
    <citation type="submission" date="2020-05" db="EMBL/GenBank/DDBJ databases">
        <authorList>
            <person name="Chiriac C."/>
            <person name="Salcher M."/>
            <person name="Ghai R."/>
            <person name="Kavagutti S V."/>
        </authorList>
    </citation>
    <scope>NUCLEOTIDE SEQUENCE</scope>
</reference>